<comment type="caution">
    <text evidence="2">The sequence shown here is derived from an EMBL/GenBank/DDBJ whole genome shotgun (WGS) entry which is preliminary data.</text>
</comment>
<gene>
    <name evidence="2" type="ORF">DFH08DRAFT_971396</name>
</gene>
<keyword evidence="3" id="KW-1185">Reference proteome</keyword>
<name>A0AAD6ZDG3_9AGAR</name>
<sequence>MSPARARSPFPATRPRSPALPQKAISPRPPPGCSTGRSVQDASVLLTHLPLPPLPHRHCRCLPALPAASPPFSPPSRPSRRLPALSRCLPAPFPTPAHPFLPPVRSFPAVPSFPAARTRSLPAACPPTSAVRPPPSRLSVPSRLF</sequence>
<evidence type="ECO:0000313" key="2">
    <source>
        <dbReference type="EMBL" id="KAJ7318326.1"/>
    </source>
</evidence>
<proteinExistence type="predicted"/>
<dbReference type="AlphaFoldDB" id="A0AAD6ZDG3"/>
<evidence type="ECO:0000313" key="3">
    <source>
        <dbReference type="Proteomes" id="UP001218218"/>
    </source>
</evidence>
<evidence type="ECO:0000256" key="1">
    <source>
        <dbReference type="SAM" id="MobiDB-lite"/>
    </source>
</evidence>
<dbReference type="Proteomes" id="UP001218218">
    <property type="component" value="Unassembled WGS sequence"/>
</dbReference>
<organism evidence="2 3">
    <name type="scientific">Mycena albidolilacea</name>
    <dbReference type="NCBI Taxonomy" id="1033008"/>
    <lineage>
        <taxon>Eukaryota</taxon>
        <taxon>Fungi</taxon>
        <taxon>Dikarya</taxon>
        <taxon>Basidiomycota</taxon>
        <taxon>Agaricomycotina</taxon>
        <taxon>Agaricomycetes</taxon>
        <taxon>Agaricomycetidae</taxon>
        <taxon>Agaricales</taxon>
        <taxon>Marasmiineae</taxon>
        <taxon>Mycenaceae</taxon>
        <taxon>Mycena</taxon>
    </lineage>
</organism>
<accession>A0AAD6ZDG3</accession>
<reference evidence="2" key="1">
    <citation type="submission" date="2023-03" db="EMBL/GenBank/DDBJ databases">
        <title>Massive genome expansion in bonnet fungi (Mycena s.s.) driven by repeated elements and novel gene families across ecological guilds.</title>
        <authorList>
            <consortium name="Lawrence Berkeley National Laboratory"/>
            <person name="Harder C.B."/>
            <person name="Miyauchi S."/>
            <person name="Viragh M."/>
            <person name="Kuo A."/>
            <person name="Thoen E."/>
            <person name="Andreopoulos B."/>
            <person name="Lu D."/>
            <person name="Skrede I."/>
            <person name="Drula E."/>
            <person name="Henrissat B."/>
            <person name="Morin E."/>
            <person name="Kohler A."/>
            <person name="Barry K."/>
            <person name="LaButti K."/>
            <person name="Morin E."/>
            <person name="Salamov A."/>
            <person name="Lipzen A."/>
            <person name="Mereny Z."/>
            <person name="Hegedus B."/>
            <person name="Baldrian P."/>
            <person name="Stursova M."/>
            <person name="Weitz H."/>
            <person name="Taylor A."/>
            <person name="Grigoriev I.V."/>
            <person name="Nagy L.G."/>
            <person name="Martin F."/>
            <person name="Kauserud H."/>
        </authorList>
    </citation>
    <scope>NUCLEOTIDE SEQUENCE</scope>
    <source>
        <strain evidence="2">CBHHK002</strain>
    </source>
</reference>
<protein>
    <submittedName>
        <fullName evidence="2">Uncharacterized protein</fullName>
    </submittedName>
</protein>
<feature type="region of interest" description="Disordered" evidence="1">
    <location>
        <begin position="118"/>
        <end position="145"/>
    </location>
</feature>
<feature type="region of interest" description="Disordered" evidence="1">
    <location>
        <begin position="1"/>
        <end position="38"/>
    </location>
</feature>
<dbReference type="EMBL" id="JARIHO010000058">
    <property type="protein sequence ID" value="KAJ7318326.1"/>
    <property type="molecule type" value="Genomic_DNA"/>
</dbReference>